<proteinExistence type="predicted"/>
<sequence length="270" mass="30254">MSPLSPLRRQFSPSTLAPSSPLYPQSESEHLGPDHGDHESIVLDNRDVLVQRLNALAARLSRQPHVEDESIDVLRAKVDELEDVLPAPDYSFKAKTRPPRRPSLSPGDDGQDGGNLLSSPIGPSPAAKTRTRRRANAKPGSRASRMTVAQAEQVVAEAHALSKGLETHIHALLITRLERAAQRIIDLEEQLRNYESERKEGDAELLNLQIRLKAIEVQCLSYVPKDADEDLRESIDTWRKEFSALKQRRARNKERFNNTPTKRRPGPPAQ</sequence>
<accession>A0ACC2JDN4</accession>
<comment type="caution">
    <text evidence="1">The sequence shown here is derived from an EMBL/GenBank/DDBJ whole genome shotgun (WGS) entry which is preliminary data.</text>
</comment>
<protein>
    <submittedName>
        <fullName evidence="1">Uncharacterized protein</fullName>
    </submittedName>
</protein>
<keyword evidence="2" id="KW-1185">Reference proteome</keyword>
<dbReference type="Proteomes" id="UP001153332">
    <property type="component" value="Unassembled WGS sequence"/>
</dbReference>
<organism evidence="1 2">
    <name type="scientific">Lasiodiplodia mahajangana</name>
    <dbReference type="NCBI Taxonomy" id="1108764"/>
    <lineage>
        <taxon>Eukaryota</taxon>
        <taxon>Fungi</taxon>
        <taxon>Dikarya</taxon>
        <taxon>Ascomycota</taxon>
        <taxon>Pezizomycotina</taxon>
        <taxon>Dothideomycetes</taxon>
        <taxon>Dothideomycetes incertae sedis</taxon>
        <taxon>Botryosphaeriales</taxon>
        <taxon>Botryosphaeriaceae</taxon>
        <taxon>Lasiodiplodia</taxon>
    </lineage>
</organism>
<evidence type="ECO:0000313" key="2">
    <source>
        <dbReference type="Proteomes" id="UP001153332"/>
    </source>
</evidence>
<name>A0ACC2JDN4_9PEZI</name>
<reference evidence="1" key="1">
    <citation type="submission" date="2022-12" db="EMBL/GenBank/DDBJ databases">
        <title>Genome Sequence of Lasiodiplodia mahajangana.</title>
        <authorList>
            <person name="Buettner E."/>
        </authorList>
    </citation>
    <scope>NUCLEOTIDE SEQUENCE</scope>
    <source>
        <strain evidence="1">VT137</strain>
    </source>
</reference>
<dbReference type="EMBL" id="JAPUUL010002255">
    <property type="protein sequence ID" value="KAJ8125631.1"/>
    <property type="molecule type" value="Genomic_DNA"/>
</dbReference>
<evidence type="ECO:0000313" key="1">
    <source>
        <dbReference type="EMBL" id="KAJ8125631.1"/>
    </source>
</evidence>
<gene>
    <name evidence="1" type="ORF">O1611_g8007</name>
</gene>